<gene>
    <name evidence="1" type="ORF">AFM16_36000</name>
    <name evidence="2" type="ORF">HCX60_36600</name>
</gene>
<dbReference type="Gene3D" id="3.40.50.300">
    <property type="entry name" value="P-loop containing nucleotide triphosphate hydrolases"/>
    <property type="match status" value="1"/>
</dbReference>
<evidence type="ECO:0000313" key="2">
    <source>
        <dbReference type="EMBL" id="QIT48363.1"/>
    </source>
</evidence>
<proteinExistence type="predicted"/>
<dbReference type="EMBL" id="LHQL01000014">
    <property type="protein sequence ID" value="OOQ48015.1"/>
    <property type="molecule type" value="Genomic_DNA"/>
</dbReference>
<dbReference type="RefSeq" id="WP_078636538.1">
    <property type="nucleotide sequence ID" value="NZ_CM007717.1"/>
</dbReference>
<dbReference type="Pfam" id="PF13671">
    <property type="entry name" value="AAA_33"/>
    <property type="match status" value="1"/>
</dbReference>
<dbReference type="AlphaFoldDB" id="A0AAE6YEB2"/>
<name>A0AAE6YEB2_STRAT</name>
<organism evidence="2 4">
    <name type="scientific">Streptomyces antibioticus</name>
    <dbReference type="NCBI Taxonomy" id="1890"/>
    <lineage>
        <taxon>Bacteria</taxon>
        <taxon>Bacillati</taxon>
        <taxon>Actinomycetota</taxon>
        <taxon>Actinomycetes</taxon>
        <taxon>Kitasatosporales</taxon>
        <taxon>Streptomycetaceae</taxon>
        <taxon>Streptomyces</taxon>
    </lineage>
</organism>
<dbReference type="SUPFAM" id="SSF52540">
    <property type="entry name" value="P-loop containing nucleoside triphosphate hydrolases"/>
    <property type="match status" value="1"/>
</dbReference>
<reference evidence="1 3" key="1">
    <citation type="submission" date="2015-07" db="EMBL/GenBank/DDBJ databases">
        <title>Draft Genome Sequence of Streptomyces antibioticus, IMRU 3720 reveals insights in the evolution of actinomycin biosynthetic gene clusters in Streptomyces.</title>
        <authorList>
            <person name="Crnovcic I."/>
            <person name="Ruckert C."/>
            <person name="Kalinowksi J."/>
            <person name="Keller U."/>
        </authorList>
    </citation>
    <scope>NUCLEOTIDE SEQUENCE [LARGE SCALE GENOMIC DNA]</scope>
    <source>
        <strain evidence="1 3">DSM 41481</strain>
    </source>
</reference>
<sequence>MLIVFGGLPGTGKTTLARLLAARIGGVHLRIDTIEQAIVRSGLARQPVGPVGYVVGYALAEEHLRQGLTVIAESVNPLAVTRDAWRDVGVGAGVPVVEVEVICSDPAEHRRRVTSRSVDIPGLVLPDWQQVLSRDYAPWDREHVVVDTAGQEPEESLASLIRRLGAAGVTGLPAGCLRSPRP</sequence>
<keyword evidence="3" id="KW-1185">Reference proteome</keyword>
<accession>A0AAE6YEB2</accession>
<dbReference type="PANTHER" id="PTHR37807:SF3">
    <property type="entry name" value="OS07G0160300 PROTEIN"/>
    <property type="match status" value="1"/>
</dbReference>
<evidence type="ECO:0000313" key="4">
    <source>
        <dbReference type="Proteomes" id="UP000502504"/>
    </source>
</evidence>
<protein>
    <submittedName>
        <fullName evidence="2">AAA family ATPase</fullName>
    </submittedName>
    <submittedName>
        <fullName evidence="1">Adenylylsulfate kinase</fullName>
    </submittedName>
</protein>
<keyword evidence="1" id="KW-0808">Transferase</keyword>
<dbReference type="InterPro" id="IPR027417">
    <property type="entry name" value="P-loop_NTPase"/>
</dbReference>
<dbReference type="Proteomes" id="UP000502504">
    <property type="component" value="Chromosome"/>
</dbReference>
<evidence type="ECO:0000313" key="3">
    <source>
        <dbReference type="Proteomes" id="UP000190306"/>
    </source>
</evidence>
<dbReference type="EMBL" id="CP050692">
    <property type="protein sequence ID" value="QIT48363.1"/>
    <property type="molecule type" value="Genomic_DNA"/>
</dbReference>
<keyword evidence="1" id="KW-0418">Kinase</keyword>
<dbReference type="GO" id="GO:0016301">
    <property type="term" value="F:kinase activity"/>
    <property type="evidence" value="ECO:0007669"/>
    <property type="project" value="UniProtKB-KW"/>
</dbReference>
<dbReference type="PANTHER" id="PTHR37807">
    <property type="entry name" value="OS07G0160300 PROTEIN"/>
    <property type="match status" value="1"/>
</dbReference>
<evidence type="ECO:0000313" key="1">
    <source>
        <dbReference type="EMBL" id="OOQ48015.1"/>
    </source>
</evidence>
<reference evidence="2 4" key="2">
    <citation type="submission" date="2020-03" db="EMBL/GenBank/DDBJ databases">
        <title>Is there a link between lipid content and antibiotic production in Streptomyces?</title>
        <authorList>
            <person name="David M."/>
            <person name="Lejeune C."/>
            <person name="Abreu S."/>
            <person name="Thibessard A."/>
            <person name="Leblond P."/>
            <person name="Chaminade P."/>
            <person name="Virolle M.-J."/>
        </authorList>
    </citation>
    <scope>NUCLEOTIDE SEQUENCE [LARGE SCALE GENOMIC DNA]</scope>
    <source>
        <strain evidence="2 4">DSM 41481</strain>
    </source>
</reference>
<dbReference type="Proteomes" id="UP000190306">
    <property type="component" value="Chromosome"/>
</dbReference>